<dbReference type="Proteomes" id="UP001555342">
    <property type="component" value="Unassembled WGS sequence"/>
</dbReference>
<dbReference type="EMBL" id="JBFMVT010000002">
    <property type="protein sequence ID" value="MEW7313363.1"/>
    <property type="molecule type" value="Genomic_DNA"/>
</dbReference>
<reference evidence="2 3" key="1">
    <citation type="submission" date="2024-07" db="EMBL/GenBank/DDBJ databases">
        <authorList>
            <person name="Wang L."/>
        </authorList>
    </citation>
    <scope>NUCLEOTIDE SEQUENCE [LARGE SCALE GENOMIC DNA]</scope>
    <source>
        <strain evidence="2 3">WL359</strain>
    </source>
</reference>
<dbReference type="PROSITE" id="PS51257">
    <property type="entry name" value="PROKAR_LIPOPROTEIN"/>
    <property type="match status" value="1"/>
</dbReference>
<organism evidence="2 3">
    <name type="scientific">Buttiauxella gaviniae</name>
    <dbReference type="NCBI Taxonomy" id="82990"/>
    <lineage>
        <taxon>Bacteria</taxon>
        <taxon>Pseudomonadati</taxon>
        <taxon>Pseudomonadota</taxon>
        <taxon>Gammaproteobacteria</taxon>
        <taxon>Enterobacterales</taxon>
        <taxon>Enterobacteriaceae</taxon>
        <taxon>Buttiauxella</taxon>
    </lineage>
</organism>
<sequence>MEGKNMRVTTILSLSFLLALAGCQAEKTSQDCCSSLAAKGDWTLPYGEWEFAFMTPNALPATVTRVGIIDTAGYLYDMRTLDGTHDDPDSVGTWSKLVRSGSVYFNKARQPPQYMIFCWDSIIDKKSYETSLFFPEPVWRKMMTPAEYKSRSGKTVWYKTMLFGLAPEGKVRVWLQDVGDHPNYPVPVEKLKTVSGDRMTVCKGITQSDFSYGYDQDIKDFIKGKTYPYGAW</sequence>
<comment type="caution">
    <text evidence="2">The sequence shown here is derived from an EMBL/GenBank/DDBJ whole genome shotgun (WGS) entry which is preliminary data.</text>
</comment>
<proteinExistence type="predicted"/>
<dbReference type="RefSeq" id="WP_367595499.1">
    <property type="nucleotide sequence ID" value="NZ_JBFMVT010000002.1"/>
</dbReference>
<accession>A0ABV3NV14</accession>
<keyword evidence="3" id="KW-1185">Reference proteome</keyword>
<feature type="chain" id="PRO_5045060458" evidence="1">
    <location>
        <begin position="22"/>
        <end position="232"/>
    </location>
</feature>
<dbReference type="Pfam" id="PF11153">
    <property type="entry name" value="DUF2931"/>
    <property type="match status" value="1"/>
</dbReference>
<evidence type="ECO:0000313" key="2">
    <source>
        <dbReference type="EMBL" id="MEW7313363.1"/>
    </source>
</evidence>
<protein>
    <submittedName>
        <fullName evidence="2">DUF2931 family protein</fullName>
    </submittedName>
</protein>
<name>A0ABV3NV14_9ENTR</name>
<gene>
    <name evidence="2" type="ORF">AB1E22_11785</name>
</gene>
<dbReference type="InterPro" id="IPR021326">
    <property type="entry name" value="DUF2931"/>
</dbReference>
<evidence type="ECO:0000256" key="1">
    <source>
        <dbReference type="SAM" id="SignalP"/>
    </source>
</evidence>
<feature type="signal peptide" evidence="1">
    <location>
        <begin position="1"/>
        <end position="21"/>
    </location>
</feature>
<evidence type="ECO:0000313" key="3">
    <source>
        <dbReference type="Proteomes" id="UP001555342"/>
    </source>
</evidence>
<keyword evidence="1" id="KW-0732">Signal</keyword>